<keyword evidence="1" id="KW-0812">Transmembrane</keyword>
<gene>
    <name evidence="2" type="ORF">ZOSMA_88G00480</name>
</gene>
<feature type="transmembrane region" description="Helical" evidence="1">
    <location>
        <begin position="329"/>
        <end position="353"/>
    </location>
</feature>
<comment type="caution">
    <text evidence="2">The sequence shown here is derived from an EMBL/GenBank/DDBJ whole genome shotgun (WGS) entry which is preliminary data.</text>
</comment>
<name>A0A0K9NKD6_ZOSMR</name>
<protein>
    <recommendedName>
        <fullName evidence="4">Transmembrane protein</fullName>
    </recommendedName>
</protein>
<dbReference type="OMA" id="FAFEQYV"/>
<feature type="transmembrane region" description="Helical" evidence="1">
    <location>
        <begin position="142"/>
        <end position="162"/>
    </location>
</feature>
<feature type="transmembrane region" description="Helical" evidence="1">
    <location>
        <begin position="174"/>
        <end position="199"/>
    </location>
</feature>
<evidence type="ECO:0000256" key="1">
    <source>
        <dbReference type="SAM" id="Phobius"/>
    </source>
</evidence>
<proteinExistence type="predicted"/>
<dbReference type="AlphaFoldDB" id="A0A0K9NKD6"/>
<keyword evidence="1" id="KW-1133">Transmembrane helix</keyword>
<keyword evidence="1" id="KW-0472">Membrane</keyword>
<accession>A0A0K9NKD6</accession>
<dbReference type="OrthoDB" id="1927955at2759"/>
<dbReference type="PANTHER" id="PTHR33918:SF2">
    <property type="entry name" value="OS01G0704200 PROTEIN"/>
    <property type="match status" value="1"/>
</dbReference>
<sequence length="361" mass="40350">MAAAASALFSTVSSSSSSYSRSSNPRSSPSKFVINWPVEGHLWSANVLFTRKTVGLKEKHKKRLQIVSLATSLNDLGGSTNVEYPVEEKLDFITEELKNNIDHLPTETAQGKPGFISFQSVPYQKKEEDVMESMLVKEPLNFQWFIGPTVLVASFVFPSVYMRKIVLFLIEDSLFTDFLILFFNEAIFYGGAAIFVLLIDHTWKPLQVMIPTRRYFPKPQFGLGISYVTILVLSLIIPLATMGMVWPWTGPAASATLAPYLVGLIVQFAFEKYSQHRKSTAWSVIPIIFQVYRLHQLNRAAQLVTALSFSVRGAENTAQTLAINNSLGILLNVLQLLGVICIWSLSSFLMRFIPSPITPSK</sequence>
<keyword evidence="3" id="KW-1185">Reference proteome</keyword>
<reference evidence="3" key="1">
    <citation type="journal article" date="2016" name="Nature">
        <title>The genome of the seagrass Zostera marina reveals angiosperm adaptation to the sea.</title>
        <authorList>
            <person name="Olsen J.L."/>
            <person name="Rouze P."/>
            <person name="Verhelst B."/>
            <person name="Lin Y.-C."/>
            <person name="Bayer T."/>
            <person name="Collen J."/>
            <person name="Dattolo E."/>
            <person name="De Paoli E."/>
            <person name="Dittami S."/>
            <person name="Maumus F."/>
            <person name="Michel G."/>
            <person name="Kersting A."/>
            <person name="Lauritano C."/>
            <person name="Lohaus R."/>
            <person name="Toepel M."/>
            <person name="Tonon T."/>
            <person name="Vanneste K."/>
            <person name="Amirebrahimi M."/>
            <person name="Brakel J."/>
            <person name="Bostroem C."/>
            <person name="Chovatia M."/>
            <person name="Grimwood J."/>
            <person name="Jenkins J.W."/>
            <person name="Jueterbock A."/>
            <person name="Mraz A."/>
            <person name="Stam W.T."/>
            <person name="Tice H."/>
            <person name="Bornberg-Bauer E."/>
            <person name="Green P.J."/>
            <person name="Pearson G.A."/>
            <person name="Procaccini G."/>
            <person name="Duarte C.M."/>
            <person name="Schmutz J."/>
            <person name="Reusch T.B.H."/>
            <person name="Van de Peer Y."/>
        </authorList>
    </citation>
    <scope>NUCLEOTIDE SEQUENCE [LARGE SCALE GENOMIC DNA]</scope>
    <source>
        <strain evidence="3">cv. Finnish</strain>
    </source>
</reference>
<dbReference type="EMBL" id="LFYR01002101">
    <property type="protein sequence ID" value="KMZ57229.1"/>
    <property type="molecule type" value="Genomic_DNA"/>
</dbReference>
<feature type="transmembrane region" description="Helical" evidence="1">
    <location>
        <begin position="219"/>
        <end position="240"/>
    </location>
</feature>
<evidence type="ECO:0000313" key="2">
    <source>
        <dbReference type="EMBL" id="KMZ57229.1"/>
    </source>
</evidence>
<evidence type="ECO:0008006" key="4">
    <source>
        <dbReference type="Google" id="ProtNLM"/>
    </source>
</evidence>
<evidence type="ECO:0000313" key="3">
    <source>
        <dbReference type="Proteomes" id="UP000036987"/>
    </source>
</evidence>
<feature type="transmembrane region" description="Helical" evidence="1">
    <location>
        <begin position="252"/>
        <end position="270"/>
    </location>
</feature>
<dbReference type="Proteomes" id="UP000036987">
    <property type="component" value="Unassembled WGS sequence"/>
</dbReference>
<organism evidence="2 3">
    <name type="scientific">Zostera marina</name>
    <name type="common">Eelgrass</name>
    <dbReference type="NCBI Taxonomy" id="29655"/>
    <lineage>
        <taxon>Eukaryota</taxon>
        <taxon>Viridiplantae</taxon>
        <taxon>Streptophyta</taxon>
        <taxon>Embryophyta</taxon>
        <taxon>Tracheophyta</taxon>
        <taxon>Spermatophyta</taxon>
        <taxon>Magnoliopsida</taxon>
        <taxon>Liliopsida</taxon>
        <taxon>Zosteraceae</taxon>
        <taxon>Zostera</taxon>
    </lineage>
</organism>
<dbReference type="PANTHER" id="PTHR33918">
    <property type="entry name" value="OS01G0704200 PROTEIN"/>
    <property type="match status" value="1"/>
</dbReference>